<evidence type="ECO:0000313" key="2">
    <source>
        <dbReference type="Proteomes" id="UP000317933"/>
    </source>
</evidence>
<proteinExistence type="predicted"/>
<protein>
    <submittedName>
        <fullName evidence="1">Uncharacterized protein</fullName>
    </submittedName>
</protein>
<accession>A0A502HT66</accession>
<dbReference type="EMBL" id="RCZE01000008">
    <property type="protein sequence ID" value="TPG76300.1"/>
    <property type="molecule type" value="Genomic_DNA"/>
</dbReference>
<name>A0A502HT66_9PSED</name>
<sequence>MQYLEITGEPGAVICRDEVGNSGVIRQDETGWADYQAWLSAGHELASMAPIDRRSLEELRISAIATVHTLADVTLRPITSRYPRTEIDSWPEQCIEARAWLTNDSAHTPLLDAIAGGVPNETIEALCLNILSKADGYKAAVGSVIAWRRAWTKWIEAQADLKELIDFAPQFPEVPDAGVE</sequence>
<gene>
    <name evidence="1" type="ORF">EAH78_18220</name>
</gene>
<organism evidence="1 2">
    <name type="scientific">Pseudomonas arsenicoxydans</name>
    <dbReference type="NCBI Taxonomy" id="702115"/>
    <lineage>
        <taxon>Bacteria</taxon>
        <taxon>Pseudomonadati</taxon>
        <taxon>Pseudomonadota</taxon>
        <taxon>Gammaproteobacteria</taxon>
        <taxon>Pseudomonadales</taxon>
        <taxon>Pseudomonadaceae</taxon>
        <taxon>Pseudomonas</taxon>
    </lineage>
</organism>
<reference evidence="1 2" key="1">
    <citation type="journal article" date="2019" name="Environ. Microbiol.">
        <title>Species interactions and distinct microbial communities in high Arctic permafrost affected cryosols are associated with the CH4 and CO2 gas fluxes.</title>
        <authorList>
            <person name="Altshuler I."/>
            <person name="Hamel J."/>
            <person name="Turney S."/>
            <person name="Magnuson E."/>
            <person name="Levesque R."/>
            <person name="Greer C."/>
            <person name="Whyte L.G."/>
        </authorList>
    </citation>
    <scope>NUCLEOTIDE SEQUENCE [LARGE SCALE GENOMIC DNA]</scope>
    <source>
        <strain evidence="1 2">E3</strain>
    </source>
</reference>
<comment type="caution">
    <text evidence="1">The sequence shown here is derived from an EMBL/GenBank/DDBJ whole genome shotgun (WGS) entry which is preliminary data.</text>
</comment>
<dbReference type="RefSeq" id="WP_140668739.1">
    <property type="nucleotide sequence ID" value="NZ_RCZE01000008.1"/>
</dbReference>
<dbReference type="AlphaFoldDB" id="A0A502HT66"/>
<dbReference type="Proteomes" id="UP000317933">
    <property type="component" value="Unassembled WGS sequence"/>
</dbReference>
<evidence type="ECO:0000313" key="1">
    <source>
        <dbReference type="EMBL" id="TPG76300.1"/>
    </source>
</evidence>